<dbReference type="Pfam" id="PF13426">
    <property type="entry name" value="PAS_9"/>
    <property type="match status" value="2"/>
</dbReference>
<dbReference type="Pfam" id="PF00989">
    <property type="entry name" value="PAS"/>
    <property type="match status" value="1"/>
</dbReference>
<dbReference type="CDD" id="cd01948">
    <property type="entry name" value="EAL"/>
    <property type="match status" value="1"/>
</dbReference>
<dbReference type="CDD" id="cd01949">
    <property type="entry name" value="GGDEF"/>
    <property type="match status" value="1"/>
</dbReference>
<proteinExistence type="predicted"/>
<dbReference type="PROSITE" id="PS50113">
    <property type="entry name" value="PAC"/>
    <property type="match status" value="1"/>
</dbReference>
<dbReference type="Pfam" id="PF00990">
    <property type="entry name" value="GGDEF"/>
    <property type="match status" value="1"/>
</dbReference>
<dbReference type="InterPro" id="IPR013767">
    <property type="entry name" value="PAS_fold"/>
</dbReference>
<evidence type="ECO:0000313" key="1">
    <source>
        <dbReference type="EMBL" id="SDD12649.1"/>
    </source>
</evidence>
<accession>A0A222W0S4</accession>
<dbReference type="SMART" id="SM00052">
    <property type="entry name" value="EAL"/>
    <property type="match status" value="1"/>
</dbReference>
<dbReference type="SMART" id="SM00086">
    <property type="entry name" value="PAC"/>
    <property type="match status" value="3"/>
</dbReference>
<evidence type="ECO:0000313" key="2">
    <source>
        <dbReference type="Proteomes" id="UP000199494"/>
    </source>
</evidence>
<dbReference type="NCBIfam" id="TIGR00254">
    <property type="entry name" value="GGDEF"/>
    <property type="match status" value="1"/>
</dbReference>
<dbReference type="PANTHER" id="PTHR44757:SF2">
    <property type="entry name" value="BIOFILM ARCHITECTURE MAINTENANCE PROTEIN MBAA"/>
    <property type="match status" value="1"/>
</dbReference>
<protein>
    <submittedName>
        <fullName evidence="1">PAS domain S-box-containing protein/diguanylate cyclase (GGDEF) domain-containing protein</fullName>
    </submittedName>
</protein>
<dbReference type="Gene3D" id="3.30.450.20">
    <property type="entry name" value="PAS domain"/>
    <property type="match status" value="4"/>
</dbReference>
<keyword evidence="2" id="KW-1185">Reference proteome</keyword>
<dbReference type="Pfam" id="PF00563">
    <property type="entry name" value="EAL"/>
    <property type="match status" value="1"/>
</dbReference>
<dbReference type="RefSeq" id="WP_245865564.1">
    <property type="nucleotide sequence ID" value="NZ_CP016353.1"/>
</dbReference>
<dbReference type="SMART" id="SM00091">
    <property type="entry name" value="PAS"/>
    <property type="match status" value="4"/>
</dbReference>
<dbReference type="GO" id="GO:0006355">
    <property type="term" value="P:regulation of DNA-templated transcription"/>
    <property type="evidence" value="ECO:0007669"/>
    <property type="project" value="InterPro"/>
</dbReference>
<dbReference type="SUPFAM" id="SSF55073">
    <property type="entry name" value="Nucleotide cyclase"/>
    <property type="match status" value="1"/>
</dbReference>
<dbReference type="InterPro" id="IPR000700">
    <property type="entry name" value="PAS-assoc_C"/>
</dbReference>
<dbReference type="SUPFAM" id="SSF141868">
    <property type="entry name" value="EAL domain-like"/>
    <property type="match status" value="1"/>
</dbReference>
<dbReference type="InterPro" id="IPR001610">
    <property type="entry name" value="PAC"/>
</dbReference>
<dbReference type="CDD" id="cd00130">
    <property type="entry name" value="PAS"/>
    <property type="match status" value="3"/>
</dbReference>
<dbReference type="Gene3D" id="3.30.70.270">
    <property type="match status" value="1"/>
</dbReference>
<dbReference type="InterPro" id="IPR029787">
    <property type="entry name" value="Nucleotide_cyclase"/>
</dbReference>
<dbReference type="EMBL" id="FMZE01000006">
    <property type="protein sequence ID" value="SDD12649.1"/>
    <property type="molecule type" value="Genomic_DNA"/>
</dbReference>
<dbReference type="PROSITE" id="PS50883">
    <property type="entry name" value="EAL"/>
    <property type="match status" value="1"/>
</dbReference>
<dbReference type="NCBIfam" id="TIGR00229">
    <property type="entry name" value="sensory_box"/>
    <property type="match status" value="3"/>
</dbReference>
<gene>
    <name evidence="1" type="ORF">SAMN05421630_10633</name>
</gene>
<dbReference type="InterPro" id="IPR000014">
    <property type="entry name" value="PAS"/>
</dbReference>
<dbReference type="SUPFAM" id="SSF55785">
    <property type="entry name" value="PYP-like sensor domain (PAS domain)"/>
    <property type="match status" value="4"/>
</dbReference>
<dbReference type="InterPro" id="IPR001633">
    <property type="entry name" value="EAL_dom"/>
</dbReference>
<dbReference type="InterPro" id="IPR035965">
    <property type="entry name" value="PAS-like_dom_sf"/>
</dbReference>
<dbReference type="PROSITE" id="PS50887">
    <property type="entry name" value="GGDEF"/>
    <property type="match status" value="1"/>
</dbReference>
<sequence>MAAHAFNGLPMWQYPPDVMELALAASDSAMWTVDLKDDSVTWSPRLADILGFPETAVDEIKHRLLELIKPMTVAGCDYPVWEDFDLEQRHDRPEGDARWIRFLARGRGRGGPALLRGIATDVTERHGNEQALADLADRYRLLVDLSPDAICVHENGNLVYVNPACKRFAAVDAPEELLNRPITDFVASGSVSEMLDRIGSLVEPGQTSEPTEVMLRRFNGETMLVESVSVRTNWQGRPAFQVIMRDITAQKAAESALRYQAALVSHVSDAIIATKADGTVTSWNPAAEQVYGWPAYEAIGRDVGMLVGAPLDPVAILEDGGVADATHNRIDGERLAIRVSAAEMREGFVLVCADETVRRQLERRYSIVVAALSEGILVVGPTGLIESVNPAAERILGMSRDRLIGQSPTRFALFDERGAAIPHWDYPFAKTGRTGRPCDNQTLRVKRADGSSAWLSLSCRPLDPDAPPPSRIVSSFTDITESRAIGERLEHDATHDPLTGLANRTLVLRRLNRALQNPERETRACVLFVDLDKFKVINDSLGHSTGDKVLRIVGQRLSNCVRRSDLVGRLGGDEFAVVTFGKGGTDEIRALIEHLRDSLTQPIMIEGRRLHVDASTGIVTAEPGDDRSAEDLIRDADVAMYEAKKRGRGSYEFFDVELRERIQRELRLEQDLREAVLADQLWVAYQPVVDVETGRTIAVEGLMRWEHPTHGAISPVEFIPLAEESDLINVIGDFMLHTTTAEIASQRRLHDVDLRLTVNLSAKQLDDPTLVPSVRKALERTGLPPEALCLEITESALVREPEAAAQVLRALRSLGVRLAIDDFGTGYSAFAQLWRLPLDTLKIDQSFVAGLDKPDSDAVAIVTGIVNTAHAMKLTVIAEGTETEQQVAVLKELGCDQAQGYYFGRPVPAWRLFPLR</sequence>
<dbReference type="InterPro" id="IPR052155">
    <property type="entry name" value="Biofilm_reg_signaling"/>
</dbReference>
<dbReference type="FunFam" id="3.30.70.270:FF:000001">
    <property type="entry name" value="Diguanylate cyclase domain protein"/>
    <property type="match status" value="1"/>
</dbReference>
<dbReference type="Gene3D" id="3.20.20.450">
    <property type="entry name" value="EAL domain"/>
    <property type="match status" value="1"/>
</dbReference>
<dbReference type="PANTHER" id="PTHR44757">
    <property type="entry name" value="DIGUANYLATE CYCLASE DGCP"/>
    <property type="match status" value="1"/>
</dbReference>
<dbReference type="PROSITE" id="PS50112">
    <property type="entry name" value="PAS"/>
    <property type="match status" value="2"/>
</dbReference>
<organism evidence="1 2">
    <name type="scientific">Prauserella marina</name>
    <dbReference type="NCBI Taxonomy" id="530584"/>
    <lineage>
        <taxon>Bacteria</taxon>
        <taxon>Bacillati</taxon>
        <taxon>Actinomycetota</taxon>
        <taxon>Actinomycetes</taxon>
        <taxon>Pseudonocardiales</taxon>
        <taxon>Pseudonocardiaceae</taxon>
        <taxon>Prauserella</taxon>
    </lineage>
</organism>
<reference evidence="1 2" key="1">
    <citation type="submission" date="2016-10" db="EMBL/GenBank/DDBJ databases">
        <authorList>
            <person name="de Groot N.N."/>
        </authorList>
    </citation>
    <scope>NUCLEOTIDE SEQUENCE [LARGE SCALE GENOMIC DNA]</scope>
    <source>
        <strain evidence="1 2">CGMCC 4.5506</strain>
    </source>
</reference>
<name>A0A222W0S4_9PSEU</name>
<dbReference type="InterPro" id="IPR043128">
    <property type="entry name" value="Rev_trsase/Diguanyl_cyclase"/>
</dbReference>
<dbReference type="SMART" id="SM00267">
    <property type="entry name" value="GGDEF"/>
    <property type="match status" value="1"/>
</dbReference>
<dbReference type="InterPro" id="IPR000160">
    <property type="entry name" value="GGDEF_dom"/>
</dbReference>
<dbReference type="AlphaFoldDB" id="A0A222W0S4"/>
<dbReference type="STRING" id="530584.SAMN05421630_10633"/>
<dbReference type="KEGG" id="pmad:BAY61_29830"/>
<dbReference type="InterPro" id="IPR035919">
    <property type="entry name" value="EAL_sf"/>
</dbReference>
<dbReference type="Proteomes" id="UP000199494">
    <property type="component" value="Unassembled WGS sequence"/>
</dbReference>